<protein>
    <submittedName>
        <fullName evidence="3">Uncharacterized protein</fullName>
    </submittedName>
</protein>
<dbReference type="EMBL" id="CAKOGP040001747">
    <property type="protein sequence ID" value="CAJ1948525.1"/>
    <property type="molecule type" value="Genomic_DNA"/>
</dbReference>
<gene>
    <name evidence="3" type="ORF">CYCCA115_LOCUS11660</name>
</gene>
<feature type="compositionally biased region" description="Acidic residues" evidence="1">
    <location>
        <begin position="437"/>
        <end position="447"/>
    </location>
</feature>
<dbReference type="AlphaFoldDB" id="A0AAD2PU72"/>
<feature type="transmembrane region" description="Helical" evidence="2">
    <location>
        <begin position="485"/>
        <end position="502"/>
    </location>
</feature>
<feature type="region of interest" description="Disordered" evidence="1">
    <location>
        <begin position="267"/>
        <end position="317"/>
    </location>
</feature>
<feature type="compositionally biased region" description="Basic and acidic residues" evidence="1">
    <location>
        <begin position="16"/>
        <end position="34"/>
    </location>
</feature>
<reference evidence="3" key="1">
    <citation type="submission" date="2023-08" db="EMBL/GenBank/DDBJ databases">
        <authorList>
            <person name="Audoor S."/>
            <person name="Bilcke G."/>
        </authorList>
    </citation>
    <scope>NUCLEOTIDE SEQUENCE</scope>
</reference>
<comment type="caution">
    <text evidence="3">The sequence shown here is derived from an EMBL/GenBank/DDBJ whole genome shotgun (WGS) entry which is preliminary data.</text>
</comment>
<feature type="region of interest" description="Disordered" evidence="1">
    <location>
        <begin position="358"/>
        <end position="482"/>
    </location>
</feature>
<feature type="compositionally biased region" description="Basic and acidic residues" evidence="1">
    <location>
        <begin position="358"/>
        <end position="379"/>
    </location>
</feature>
<evidence type="ECO:0000256" key="2">
    <source>
        <dbReference type="SAM" id="Phobius"/>
    </source>
</evidence>
<keyword evidence="2" id="KW-0472">Membrane</keyword>
<keyword evidence="4" id="KW-1185">Reference proteome</keyword>
<feature type="compositionally biased region" description="Acidic residues" evidence="1">
    <location>
        <begin position="393"/>
        <end position="411"/>
    </location>
</feature>
<keyword evidence="2" id="KW-0812">Transmembrane</keyword>
<organism evidence="3 4">
    <name type="scientific">Cylindrotheca closterium</name>
    <dbReference type="NCBI Taxonomy" id="2856"/>
    <lineage>
        <taxon>Eukaryota</taxon>
        <taxon>Sar</taxon>
        <taxon>Stramenopiles</taxon>
        <taxon>Ochrophyta</taxon>
        <taxon>Bacillariophyta</taxon>
        <taxon>Bacillariophyceae</taxon>
        <taxon>Bacillariophycidae</taxon>
        <taxon>Bacillariales</taxon>
        <taxon>Bacillariaceae</taxon>
        <taxon>Cylindrotheca</taxon>
    </lineage>
</organism>
<evidence type="ECO:0000313" key="4">
    <source>
        <dbReference type="Proteomes" id="UP001295423"/>
    </source>
</evidence>
<dbReference type="Proteomes" id="UP001295423">
    <property type="component" value="Unassembled WGS sequence"/>
</dbReference>
<name>A0AAD2PU72_9STRA</name>
<feature type="compositionally biased region" description="Basic and acidic residues" evidence="1">
    <location>
        <begin position="469"/>
        <end position="479"/>
    </location>
</feature>
<feature type="region of interest" description="Disordered" evidence="1">
    <location>
        <begin position="1"/>
        <end position="34"/>
    </location>
</feature>
<proteinExistence type="predicted"/>
<feature type="compositionally biased region" description="Basic and acidic residues" evidence="1">
    <location>
        <begin position="308"/>
        <end position="317"/>
    </location>
</feature>
<evidence type="ECO:0000313" key="3">
    <source>
        <dbReference type="EMBL" id="CAJ1948525.1"/>
    </source>
</evidence>
<feature type="compositionally biased region" description="Basic and acidic residues" evidence="1">
    <location>
        <begin position="276"/>
        <end position="288"/>
    </location>
</feature>
<accession>A0AAD2PU72</accession>
<evidence type="ECO:0000256" key="1">
    <source>
        <dbReference type="SAM" id="MobiDB-lite"/>
    </source>
</evidence>
<sequence>MPSKHVNFNDGSNSTKEFEKASEQEKGNLWYSKEEKDLNRKQMQAEAMIEHGKALVTKTVLEMDEYQGKTVDSEEVKAAVDEVLAKGVDGVIDFLAKNGKGVPPPTFTRRGPPAAASDGGSPTKFSVEENEAADEEARQQVRDLVKHQIVVLMQSGRVDGSSVSAEDLEKKADEIMLLPRMEILRFLEEKPVLPASKSAAKPPVPYNWINDGKHAWDDLPAPIQNAAKTLGYDEESWTAQKQPEKSDKVWEDLTDAQQEAAIRLGFNPYSWDGIEPSEHEESERHVDDSDSSSDSDTEGEASESNPEEAMRSAARDLVKQKLLEAEAFNEDNVDSTVDTVMELPRPQIMAFLQHPLPEHWTKPQHQDDTERTDDSEVGGRDSMVFSTFVLAKDDDDDKPMEDDSSSDEEEEPQKPLAPISQPKEEEVVDEFLANFLSDDEDDLDDDKENAAHVNNETTPLIPGGSRSLPRGDDYDDPKKPSSSTVVILVVGLGIAVVGWLAYKKMR</sequence>
<keyword evidence="2" id="KW-1133">Transmembrane helix</keyword>
<feature type="region of interest" description="Disordered" evidence="1">
    <location>
        <begin position="103"/>
        <end position="133"/>
    </location>
</feature>
<feature type="compositionally biased region" description="Acidic residues" evidence="1">
    <location>
        <begin position="289"/>
        <end position="301"/>
    </location>
</feature>